<evidence type="ECO:0000259" key="2">
    <source>
        <dbReference type="Pfam" id="PF07705"/>
    </source>
</evidence>
<keyword evidence="4" id="KW-1185">Reference proteome</keyword>
<keyword evidence="1" id="KW-0732">Signal</keyword>
<feature type="signal peptide" evidence="1">
    <location>
        <begin position="1"/>
        <end position="22"/>
    </location>
</feature>
<evidence type="ECO:0000313" key="4">
    <source>
        <dbReference type="Proteomes" id="UP000092498"/>
    </source>
</evidence>
<dbReference type="Gene3D" id="2.60.40.10">
    <property type="entry name" value="Immunoglobulins"/>
    <property type="match status" value="1"/>
</dbReference>
<gene>
    <name evidence="3" type="ORF">ATE48_13620</name>
</gene>
<feature type="domain" description="CARDB" evidence="2">
    <location>
        <begin position="143"/>
        <end position="175"/>
    </location>
</feature>
<dbReference type="KEGG" id="cbot:ATE48_13620"/>
<protein>
    <recommendedName>
        <fullName evidence="2">CARDB domain-containing protein</fullName>
    </recommendedName>
</protein>
<evidence type="ECO:0000313" key="3">
    <source>
        <dbReference type="EMBL" id="ANP46880.1"/>
    </source>
</evidence>
<evidence type="ECO:0000256" key="1">
    <source>
        <dbReference type="SAM" id="SignalP"/>
    </source>
</evidence>
<sequence length="204" mass="21678">MKSFLGVLACASALAISGVAAAAPDLTPEIYGRSDYLGGNTYNAGSELLISFKVMNLASATNDAPGTLSSGSAGWMADVILSTDNVGPTGFAIYSPAWREDVLLRGGRMSRTNTLTPSGEQMFNGTTVMRGDPPARPYDYLTFPMPTGVRPGAYHICVVADPANVVAESNERNNTACMPITIRARLRAPRIEVRPEQLPQPSPR</sequence>
<dbReference type="EMBL" id="CP013244">
    <property type="protein sequence ID" value="ANP46880.1"/>
    <property type="molecule type" value="Genomic_DNA"/>
</dbReference>
<dbReference type="InterPro" id="IPR011635">
    <property type="entry name" value="CARDB"/>
</dbReference>
<dbReference type="InParanoid" id="A0A1B1AK35"/>
<reference evidence="3 4" key="1">
    <citation type="submission" date="2015-11" db="EMBL/GenBank/DDBJ databases">
        <title>Whole-Genome Sequence of Candidatus Oderbacter manganicum from the National Park Lower Oder Valley, Germany.</title>
        <authorList>
            <person name="Braun B."/>
            <person name="Liere K."/>
            <person name="Szewzyk U."/>
        </authorList>
    </citation>
    <scope>NUCLEOTIDE SEQUENCE [LARGE SCALE GENOMIC DNA]</scope>
    <source>
        <strain evidence="3 4">OTSz_A_272</strain>
    </source>
</reference>
<name>A0A1B1AK35_9PROT</name>
<dbReference type="RefSeq" id="WP_066772390.1">
    <property type="nucleotide sequence ID" value="NZ_CP013244.1"/>
</dbReference>
<dbReference type="InterPro" id="IPR013783">
    <property type="entry name" value="Ig-like_fold"/>
</dbReference>
<dbReference type="STRING" id="1759059.ATE48_13620"/>
<feature type="chain" id="PRO_5008518915" description="CARDB domain-containing protein" evidence="1">
    <location>
        <begin position="23"/>
        <end position="204"/>
    </location>
</feature>
<dbReference type="Proteomes" id="UP000092498">
    <property type="component" value="Chromosome"/>
</dbReference>
<organism evidence="3 4">
    <name type="scientific">Candidatus Viadribacter manganicus</name>
    <dbReference type="NCBI Taxonomy" id="1759059"/>
    <lineage>
        <taxon>Bacteria</taxon>
        <taxon>Pseudomonadati</taxon>
        <taxon>Pseudomonadota</taxon>
        <taxon>Alphaproteobacteria</taxon>
        <taxon>Hyphomonadales</taxon>
        <taxon>Hyphomonadaceae</taxon>
        <taxon>Candidatus Viadribacter</taxon>
    </lineage>
</organism>
<accession>A0A1B1AK35</accession>
<dbReference type="AlphaFoldDB" id="A0A1B1AK35"/>
<proteinExistence type="predicted"/>
<dbReference type="Pfam" id="PF07705">
    <property type="entry name" value="CARDB"/>
    <property type="match status" value="1"/>
</dbReference>
<dbReference type="OrthoDB" id="345533at2"/>